<name>A0A1H3E1S2_9RHOB</name>
<dbReference type="PANTHER" id="PTHR33154">
    <property type="entry name" value="TRANSCRIPTIONAL REGULATOR, ARSR FAMILY"/>
    <property type="match status" value="1"/>
</dbReference>
<dbReference type="InterPro" id="IPR001845">
    <property type="entry name" value="HTH_ArsR_DNA-bd_dom"/>
</dbReference>
<dbReference type="InterPro" id="IPR011991">
    <property type="entry name" value="ArsR-like_HTH"/>
</dbReference>
<dbReference type="AlphaFoldDB" id="A0A1H3E1S2"/>
<reference evidence="5 6" key="1">
    <citation type="submission" date="2016-10" db="EMBL/GenBank/DDBJ databases">
        <authorList>
            <person name="de Groot N.N."/>
        </authorList>
    </citation>
    <scope>NUCLEOTIDE SEQUENCE [LARGE SCALE GENOMIC DNA]</scope>
    <source>
        <strain evidence="5 6">DSM 17890</strain>
    </source>
</reference>
<dbReference type="PROSITE" id="PS50987">
    <property type="entry name" value="HTH_ARSR_2"/>
    <property type="match status" value="1"/>
</dbReference>
<dbReference type="SUPFAM" id="SSF46785">
    <property type="entry name" value="Winged helix' DNA-binding domain"/>
    <property type="match status" value="1"/>
</dbReference>
<keyword evidence="1" id="KW-0805">Transcription regulation</keyword>
<sequence length="122" mass="13255">MIFAALGHPARLALFEGLADGRPRSIKELTWDLASDPLIAPDGLTRQGVTRHLAALEGAGLVEARRAGRERRFALRRQGAAEAQVFLRRVETQWDAALQRLAAQLDADVESVAEAGAEAEEE</sequence>
<organism evidence="5 6">
    <name type="scientific">Albimonas donghaensis</name>
    <dbReference type="NCBI Taxonomy" id="356660"/>
    <lineage>
        <taxon>Bacteria</taxon>
        <taxon>Pseudomonadati</taxon>
        <taxon>Pseudomonadota</taxon>
        <taxon>Alphaproteobacteria</taxon>
        <taxon>Rhodobacterales</taxon>
        <taxon>Paracoccaceae</taxon>
        <taxon>Albimonas</taxon>
    </lineage>
</organism>
<protein>
    <submittedName>
        <fullName evidence="5">Transcriptional regulator, ArsR family</fullName>
    </submittedName>
</protein>
<dbReference type="EMBL" id="FNMZ01000009">
    <property type="protein sequence ID" value="SDX72635.1"/>
    <property type="molecule type" value="Genomic_DNA"/>
</dbReference>
<dbReference type="InterPro" id="IPR036390">
    <property type="entry name" value="WH_DNA-bd_sf"/>
</dbReference>
<keyword evidence="2" id="KW-0238">DNA-binding</keyword>
<dbReference type="PANTHER" id="PTHR33154:SF33">
    <property type="entry name" value="TRANSCRIPTIONAL REPRESSOR SDPR"/>
    <property type="match status" value="1"/>
</dbReference>
<dbReference type="GO" id="GO:0003677">
    <property type="term" value="F:DNA binding"/>
    <property type="evidence" value="ECO:0007669"/>
    <property type="project" value="UniProtKB-KW"/>
</dbReference>
<evidence type="ECO:0000256" key="3">
    <source>
        <dbReference type="ARBA" id="ARBA00023163"/>
    </source>
</evidence>
<dbReference type="Gene3D" id="1.10.10.10">
    <property type="entry name" value="Winged helix-like DNA-binding domain superfamily/Winged helix DNA-binding domain"/>
    <property type="match status" value="1"/>
</dbReference>
<keyword evidence="3" id="KW-0804">Transcription</keyword>
<gene>
    <name evidence="5" type="ORF">SAMN05444336_10931</name>
</gene>
<proteinExistence type="predicted"/>
<evidence type="ECO:0000256" key="2">
    <source>
        <dbReference type="ARBA" id="ARBA00023125"/>
    </source>
</evidence>
<dbReference type="STRING" id="356660.SAMN05444336_10931"/>
<evidence type="ECO:0000259" key="4">
    <source>
        <dbReference type="PROSITE" id="PS50987"/>
    </source>
</evidence>
<evidence type="ECO:0000313" key="5">
    <source>
        <dbReference type="EMBL" id="SDX72635.1"/>
    </source>
</evidence>
<dbReference type="GO" id="GO:0003700">
    <property type="term" value="F:DNA-binding transcription factor activity"/>
    <property type="evidence" value="ECO:0007669"/>
    <property type="project" value="InterPro"/>
</dbReference>
<feature type="domain" description="HTH arsR-type" evidence="4">
    <location>
        <begin position="1"/>
        <end position="97"/>
    </location>
</feature>
<evidence type="ECO:0000256" key="1">
    <source>
        <dbReference type="ARBA" id="ARBA00023015"/>
    </source>
</evidence>
<dbReference type="Proteomes" id="UP000199118">
    <property type="component" value="Unassembled WGS sequence"/>
</dbReference>
<dbReference type="CDD" id="cd00090">
    <property type="entry name" value="HTH_ARSR"/>
    <property type="match status" value="1"/>
</dbReference>
<accession>A0A1H3E1S2</accession>
<dbReference type="InterPro" id="IPR051081">
    <property type="entry name" value="HTH_MetalResp_TranReg"/>
</dbReference>
<evidence type="ECO:0000313" key="6">
    <source>
        <dbReference type="Proteomes" id="UP000199118"/>
    </source>
</evidence>
<dbReference type="SMART" id="SM00418">
    <property type="entry name" value="HTH_ARSR"/>
    <property type="match status" value="1"/>
</dbReference>
<dbReference type="Pfam" id="PF12840">
    <property type="entry name" value="HTH_20"/>
    <property type="match status" value="1"/>
</dbReference>
<dbReference type="InterPro" id="IPR036388">
    <property type="entry name" value="WH-like_DNA-bd_sf"/>
</dbReference>
<keyword evidence="6" id="KW-1185">Reference proteome</keyword>